<dbReference type="AlphaFoldDB" id="A0AAE4TPD2"/>
<dbReference type="RefSeq" id="WP_317520261.1">
    <property type="nucleotide sequence ID" value="NZ_JASGOQ010000001.1"/>
</dbReference>
<evidence type="ECO:0000313" key="1">
    <source>
        <dbReference type="EMBL" id="MDV5391688.1"/>
    </source>
</evidence>
<proteinExistence type="predicted"/>
<sequence length="340" mass="39419">MGGNNKIAGDWLFIFPVNNLDLTDSIGHEFKIGNVTFITAEKFYRAKSKFGVKLKKENLTSNYLTKEIIEKEKCILAVIRQNGFLDEARSLAEKEVKDKLFILIASQLSYVSKSSQSRPDLSHNHFYSTQHVTIKLNGENRFGGGFKSEGTLFPLRLDSDWVRYHRSFYFLKAIKLFGKCSKDMNDWEKTLYRSFIFAGKSIAENDIGQAFIYRMTALECILTSGGKNHKESLIDTFRALIGWHEYWEDSKLSSKIESLYRDRNQYIHDGNSESITLEHLKITEMLLHNLYNNIFSNLKCFNSKASLKELIEIQNAIERLNLHSDKFKYLPKGLKFTRKI</sequence>
<name>A0AAE4TPD2_9GAMM</name>
<dbReference type="EMBL" id="JASGOQ010000001">
    <property type="protein sequence ID" value="MDV5391688.1"/>
    <property type="molecule type" value="Genomic_DNA"/>
</dbReference>
<comment type="caution">
    <text evidence="1">The sequence shown here is derived from an EMBL/GenBank/DDBJ whole genome shotgun (WGS) entry which is preliminary data.</text>
</comment>
<organism evidence="1 2">
    <name type="scientific">Shewanella xiamenensis</name>
    <dbReference type="NCBI Taxonomy" id="332186"/>
    <lineage>
        <taxon>Bacteria</taxon>
        <taxon>Pseudomonadati</taxon>
        <taxon>Pseudomonadota</taxon>
        <taxon>Gammaproteobacteria</taxon>
        <taxon>Alteromonadales</taxon>
        <taxon>Shewanellaceae</taxon>
        <taxon>Shewanella</taxon>
    </lineage>
</organism>
<gene>
    <name evidence="1" type="ORF">QM089_15830</name>
</gene>
<protein>
    <submittedName>
        <fullName evidence="1">HEPN domain-containing protein</fullName>
    </submittedName>
</protein>
<reference evidence="1" key="1">
    <citation type="submission" date="2023-05" db="EMBL/GenBank/DDBJ databases">
        <title>Colonisation of extended spectrum b-lactamase- and carbapenemase-producing bacteria on hospital surfaces from low- and middle-income countries.</title>
        <authorList>
            <person name="Nieto-Rosado M."/>
            <person name="Sands K."/>
            <person name="Iregbu K."/>
            <person name="Zahra R."/>
            <person name="Mazarati J.B."/>
            <person name="Mehtar S."/>
            <person name="Barnards-Group B."/>
            <person name="Walsh T.R."/>
        </authorList>
    </citation>
    <scope>NUCLEOTIDE SEQUENCE</scope>
    <source>
        <strain evidence="1">PP-E493</strain>
    </source>
</reference>
<accession>A0AAE4TPD2</accession>
<dbReference type="Proteomes" id="UP001187859">
    <property type="component" value="Unassembled WGS sequence"/>
</dbReference>
<evidence type="ECO:0000313" key="2">
    <source>
        <dbReference type="Proteomes" id="UP001187859"/>
    </source>
</evidence>